<sequence>MLEEKAYCFADTMVPNEVLNILSDCTSATQPGNGDQRIGWFHGEKCRNQVEPWWTLAIAAARFLNLHRLTYFPLLQNLNLFFI</sequence>
<proteinExistence type="predicted"/>
<reference evidence="1" key="2">
    <citation type="submission" date="2020-06" db="EMBL/GenBank/DDBJ databases">
        <title>Helianthus annuus Genome sequencing and assembly Release 2.</title>
        <authorList>
            <person name="Gouzy J."/>
            <person name="Langlade N."/>
            <person name="Munos S."/>
        </authorList>
    </citation>
    <scope>NUCLEOTIDE SEQUENCE</scope>
    <source>
        <tissue evidence="1">Leaves</tissue>
    </source>
</reference>
<accession>A0A9K3EBD5</accession>
<protein>
    <submittedName>
        <fullName evidence="1">Uncharacterized protein</fullName>
    </submittedName>
</protein>
<name>A0A9K3EBD5_HELAN</name>
<comment type="caution">
    <text evidence="1">The sequence shown here is derived from an EMBL/GenBank/DDBJ whole genome shotgun (WGS) entry which is preliminary data.</text>
</comment>
<reference evidence="1" key="1">
    <citation type="journal article" date="2017" name="Nature">
        <title>The sunflower genome provides insights into oil metabolism, flowering and Asterid evolution.</title>
        <authorList>
            <person name="Badouin H."/>
            <person name="Gouzy J."/>
            <person name="Grassa C.J."/>
            <person name="Murat F."/>
            <person name="Staton S.E."/>
            <person name="Cottret L."/>
            <person name="Lelandais-Briere C."/>
            <person name="Owens G.L."/>
            <person name="Carrere S."/>
            <person name="Mayjonade B."/>
            <person name="Legrand L."/>
            <person name="Gill N."/>
            <person name="Kane N.C."/>
            <person name="Bowers J.E."/>
            <person name="Hubner S."/>
            <person name="Bellec A."/>
            <person name="Berard A."/>
            <person name="Berges H."/>
            <person name="Blanchet N."/>
            <person name="Boniface M.C."/>
            <person name="Brunel D."/>
            <person name="Catrice O."/>
            <person name="Chaidir N."/>
            <person name="Claudel C."/>
            <person name="Donnadieu C."/>
            <person name="Faraut T."/>
            <person name="Fievet G."/>
            <person name="Helmstetter N."/>
            <person name="King M."/>
            <person name="Knapp S.J."/>
            <person name="Lai Z."/>
            <person name="Le Paslier M.C."/>
            <person name="Lippi Y."/>
            <person name="Lorenzon L."/>
            <person name="Mandel J.R."/>
            <person name="Marage G."/>
            <person name="Marchand G."/>
            <person name="Marquand E."/>
            <person name="Bret-Mestries E."/>
            <person name="Morien E."/>
            <person name="Nambeesan S."/>
            <person name="Nguyen T."/>
            <person name="Pegot-Espagnet P."/>
            <person name="Pouilly N."/>
            <person name="Raftis F."/>
            <person name="Sallet E."/>
            <person name="Schiex T."/>
            <person name="Thomas J."/>
            <person name="Vandecasteele C."/>
            <person name="Vares D."/>
            <person name="Vear F."/>
            <person name="Vautrin S."/>
            <person name="Crespi M."/>
            <person name="Mangin B."/>
            <person name="Burke J.M."/>
            <person name="Salse J."/>
            <person name="Munos S."/>
            <person name="Vincourt P."/>
            <person name="Rieseberg L.H."/>
            <person name="Langlade N.B."/>
        </authorList>
    </citation>
    <scope>NUCLEOTIDE SEQUENCE</scope>
    <source>
        <tissue evidence="1">Leaves</tissue>
    </source>
</reference>
<dbReference type="Gramene" id="mRNA:HanXRQr2_Chr14g0647961">
    <property type="protein sequence ID" value="mRNA:HanXRQr2_Chr14g0647961"/>
    <property type="gene ID" value="HanXRQr2_Chr14g0647961"/>
</dbReference>
<dbReference type="Proteomes" id="UP000215914">
    <property type="component" value="Unassembled WGS sequence"/>
</dbReference>
<keyword evidence="2" id="KW-1185">Reference proteome</keyword>
<evidence type="ECO:0000313" key="1">
    <source>
        <dbReference type="EMBL" id="KAF5769414.1"/>
    </source>
</evidence>
<evidence type="ECO:0000313" key="2">
    <source>
        <dbReference type="Proteomes" id="UP000215914"/>
    </source>
</evidence>
<gene>
    <name evidence="1" type="ORF">HanXRQr2_Chr14g0647961</name>
</gene>
<dbReference type="EMBL" id="MNCJ02000329">
    <property type="protein sequence ID" value="KAF5769414.1"/>
    <property type="molecule type" value="Genomic_DNA"/>
</dbReference>
<dbReference type="AlphaFoldDB" id="A0A9K3EBD5"/>
<organism evidence="1 2">
    <name type="scientific">Helianthus annuus</name>
    <name type="common">Common sunflower</name>
    <dbReference type="NCBI Taxonomy" id="4232"/>
    <lineage>
        <taxon>Eukaryota</taxon>
        <taxon>Viridiplantae</taxon>
        <taxon>Streptophyta</taxon>
        <taxon>Embryophyta</taxon>
        <taxon>Tracheophyta</taxon>
        <taxon>Spermatophyta</taxon>
        <taxon>Magnoliopsida</taxon>
        <taxon>eudicotyledons</taxon>
        <taxon>Gunneridae</taxon>
        <taxon>Pentapetalae</taxon>
        <taxon>asterids</taxon>
        <taxon>campanulids</taxon>
        <taxon>Asterales</taxon>
        <taxon>Asteraceae</taxon>
        <taxon>Asteroideae</taxon>
        <taxon>Heliantheae alliance</taxon>
        <taxon>Heliantheae</taxon>
        <taxon>Helianthus</taxon>
    </lineage>
</organism>